<protein>
    <submittedName>
        <fullName evidence="1">Uncharacterized protein</fullName>
    </submittedName>
</protein>
<organism evidence="1">
    <name type="scientific">Rhipicephalus microplus</name>
    <name type="common">Cattle tick</name>
    <name type="synonym">Boophilus microplus</name>
    <dbReference type="NCBI Taxonomy" id="6941"/>
    <lineage>
        <taxon>Eukaryota</taxon>
        <taxon>Metazoa</taxon>
        <taxon>Ecdysozoa</taxon>
        <taxon>Arthropoda</taxon>
        <taxon>Chelicerata</taxon>
        <taxon>Arachnida</taxon>
        <taxon>Acari</taxon>
        <taxon>Parasitiformes</taxon>
        <taxon>Ixodida</taxon>
        <taxon>Ixodoidea</taxon>
        <taxon>Ixodidae</taxon>
        <taxon>Rhipicephalinae</taxon>
        <taxon>Rhipicephalus</taxon>
        <taxon>Boophilus</taxon>
    </lineage>
</organism>
<reference evidence="1" key="1">
    <citation type="submission" date="2020-03" db="EMBL/GenBank/DDBJ databases">
        <title>A transcriptome and proteome of the tick Rhipicephalus microplus shaped by the genetic composition of its hosts and developmental stage.</title>
        <authorList>
            <person name="Garcia G.R."/>
            <person name="Ribeiro J.M.C."/>
            <person name="Maruyama S.R."/>
            <person name="Gardinasse L.G."/>
            <person name="Nelson K."/>
            <person name="Ferreira B.R."/>
            <person name="Andrade T.G."/>
            <person name="Santos I.K.F.M."/>
        </authorList>
    </citation>
    <scope>NUCLEOTIDE SEQUENCE</scope>
    <source>
        <strain evidence="1">NSGR</strain>
        <tissue evidence="1">Salivary glands</tissue>
    </source>
</reference>
<evidence type="ECO:0000313" key="1">
    <source>
        <dbReference type="EMBL" id="NIE49715.1"/>
    </source>
</evidence>
<sequence length="119" mass="13638">MWACAHTYYTQLFVHTDDTCTHNNACVVGLKNERVVLTSKHSFRTMIFCLCFTFVLSVRVCDAVRGNYVWRNGVMFCKAGLCSHSYANIRFCTGIVIIIRQSRDFGTPLWCAKKLQVLD</sequence>
<name>A0A6G5AFE1_RHIMP</name>
<accession>A0A6G5AFE1</accession>
<dbReference type="AlphaFoldDB" id="A0A6G5AFE1"/>
<proteinExistence type="predicted"/>
<dbReference type="EMBL" id="GIKN01007442">
    <property type="protein sequence ID" value="NIE49715.1"/>
    <property type="molecule type" value="Transcribed_RNA"/>
</dbReference>